<reference evidence="4" key="1">
    <citation type="journal article" date="2019" name="Int. J. Syst. Evol. Microbiol.">
        <title>The Global Catalogue of Microorganisms (GCM) 10K type strain sequencing project: providing services to taxonomists for standard genome sequencing and annotation.</title>
        <authorList>
            <consortium name="The Broad Institute Genomics Platform"/>
            <consortium name="The Broad Institute Genome Sequencing Center for Infectious Disease"/>
            <person name="Wu L."/>
            <person name="Ma J."/>
        </authorList>
    </citation>
    <scope>NUCLEOTIDE SEQUENCE [LARGE SCALE GENOMIC DNA]</scope>
    <source>
        <strain evidence="4">CGMCC 4.7645</strain>
    </source>
</reference>
<accession>A0ABW5G2Z4</accession>
<dbReference type="RefSeq" id="WP_378268093.1">
    <property type="nucleotide sequence ID" value="NZ_JBHUKR010000016.1"/>
</dbReference>
<dbReference type="GO" id="GO:0016491">
    <property type="term" value="F:oxidoreductase activity"/>
    <property type="evidence" value="ECO:0007669"/>
    <property type="project" value="UniProtKB-KW"/>
</dbReference>
<dbReference type="InterPro" id="IPR036188">
    <property type="entry name" value="FAD/NAD-bd_sf"/>
</dbReference>
<keyword evidence="4" id="KW-1185">Reference proteome</keyword>
<dbReference type="PANTHER" id="PTHR13847">
    <property type="entry name" value="SARCOSINE DEHYDROGENASE-RELATED"/>
    <property type="match status" value="1"/>
</dbReference>
<sequence>MKIVVVGAGSIGAHIAYRLASRGADVVLVDAANAGSGTSSASFSWMSSFPHWSWPEDEGRARLRRAVQPRFRQLHEDLGGDWLHWSGGLNWVPPDERDQWHASYATCRQLGVDLELLDGRTVRERVPELHTDDDDEVIWEPGAGWIDAPALIALLISNVKRLGGHVITGRAVVEMHTTSDAIRGVGLDDGTRLDADAVVNAAGSWSTHLAALAGLAVPLDLVPGLMVYTQPLDHGMPDPVVNSLSWLARRDPSGGLALHRRGVPMSAGYGGNAFSAQAIIDEVAQMIPVLAGTAPAQVRVGVRAIPRGGPVIGEVPWLRGLYFAVSHGGIGWAPVWADAAASELLDRVPVADLASLRPTRFFLDNRSRAGRFADDFEVYSAG</sequence>
<dbReference type="PANTHER" id="PTHR13847:SF289">
    <property type="entry name" value="GLYCINE OXIDASE"/>
    <property type="match status" value="1"/>
</dbReference>
<dbReference type="Proteomes" id="UP001597417">
    <property type="component" value="Unassembled WGS sequence"/>
</dbReference>
<dbReference type="EC" id="1.-.-.-" evidence="3"/>
<evidence type="ECO:0000313" key="4">
    <source>
        <dbReference type="Proteomes" id="UP001597417"/>
    </source>
</evidence>
<dbReference type="Gene3D" id="3.50.50.60">
    <property type="entry name" value="FAD/NAD(P)-binding domain"/>
    <property type="match status" value="1"/>
</dbReference>
<protein>
    <submittedName>
        <fullName evidence="3">NAD(P)/FAD-dependent oxidoreductase</fullName>
        <ecNumber evidence="3">1.-.-.-</ecNumber>
    </submittedName>
</protein>
<feature type="domain" description="FAD dependent oxidoreductase" evidence="2">
    <location>
        <begin position="2"/>
        <end position="337"/>
    </location>
</feature>
<dbReference type="Gene3D" id="3.30.9.10">
    <property type="entry name" value="D-Amino Acid Oxidase, subunit A, domain 2"/>
    <property type="match status" value="1"/>
</dbReference>
<dbReference type="InterPro" id="IPR006076">
    <property type="entry name" value="FAD-dep_OxRdtase"/>
</dbReference>
<evidence type="ECO:0000259" key="2">
    <source>
        <dbReference type="Pfam" id="PF01266"/>
    </source>
</evidence>
<dbReference type="SUPFAM" id="SSF51905">
    <property type="entry name" value="FAD/NAD(P)-binding domain"/>
    <property type="match status" value="1"/>
</dbReference>
<dbReference type="EMBL" id="JBHUKR010000016">
    <property type="protein sequence ID" value="MFD2420062.1"/>
    <property type="molecule type" value="Genomic_DNA"/>
</dbReference>
<gene>
    <name evidence="3" type="ORF">ACFSXZ_27405</name>
</gene>
<proteinExistence type="predicted"/>
<organism evidence="3 4">
    <name type="scientific">Amycolatopsis pigmentata</name>
    <dbReference type="NCBI Taxonomy" id="450801"/>
    <lineage>
        <taxon>Bacteria</taxon>
        <taxon>Bacillati</taxon>
        <taxon>Actinomycetota</taxon>
        <taxon>Actinomycetes</taxon>
        <taxon>Pseudonocardiales</taxon>
        <taxon>Pseudonocardiaceae</taxon>
        <taxon>Amycolatopsis</taxon>
    </lineage>
</organism>
<dbReference type="Pfam" id="PF01266">
    <property type="entry name" value="DAO"/>
    <property type="match status" value="1"/>
</dbReference>
<comment type="caution">
    <text evidence="3">The sequence shown here is derived from an EMBL/GenBank/DDBJ whole genome shotgun (WGS) entry which is preliminary data.</text>
</comment>
<keyword evidence="1 3" id="KW-0560">Oxidoreductase</keyword>
<evidence type="ECO:0000313" key="3">
    <source>
        <dbReference type="EMBL" id="MFD2420062.1"/>
    </source>
</evidence>
<evidence type="ECO:0000256" key="1">
    <source>
        <dbReference type="ARBA" id="ARBA00023002"/>
    </source>
</evidence>
<name>A0ABW5G2Z4_9PSEU</name>